<dbReference type="InterPro" id="IPR013749">
    <property type="entry name" value="PM/HMP-P_kinase-1"/>
</dbReference>
<proteinExistence type="predicted"/>
<keyword evidence="8" id="KW-1185">Reference proteome</keyword>
<dbReference type="PANTHER" id="PTHR10534:SF2">
    <property type="entry name" value="PYRIDOXAL KINASE"/>
    <property type="match status" value="1"/>
</dbReference>
<dbReference type="SUPFAM" id="SSF53613">
    <property type="entry name" value="Ribokinase-like"/>
    <property type="match status" value="1"/>
</dbReference>
<dbReference type="RefSeq" id="WP_190309701.1">
    <property type="nucleotide sequence ID" value="NZ_JACNYK010000003.1"/>
</dbReference>
<dbReference type="InterPro" id="IPR004625">
    <property type="entry name" value="PyrdxlKinase"/>
</dbReference>
<reference evidence="7 8" key="1">
    <citation type="submission" date="2020-08" db="EMBL/GenBank/DDBJ databases">
        <title>Sphingobacterium sp. DN00404 isolated from aquaculture water.</title>
        <authorList>
            <person name="Zhang M."/>
        </authorList>
    </citation>
    <scope>NUCLEOTIDE SEQUENCE [LARGE SCALE GENOMIC DNA]</scope>
    <source>
        <strain evidence="7 8">KCTC 32294</strain>
    </source>
</reference>
<dbReference type="PANTHER" id="PTHR10534">
    <property type="entry name" value="PYRIDOXAL KINASE"/>
    <property type="match status" value="1"/>
</dbReference>
<accession>A0ABR7Y5K9</accession>
<evidence type="ECO:0000259" key="6">
    <source>
        <dbReference type="Pfam" id="PF08543"/>
    </source>
</evidence>
<evidence type="ECO:0000256" key="5">
    <source>
        <dbReference type="ARBA" id="ARBA00022840"/>
    </source>
</evidence>
<keyword evidence="3" id="KW-0547">Nucleotide-binding</keyword>
<keyword evidence="2" id="KW-0808">Transferase</keyword>
<evidence type="ECO:0000256" key="3">
    <source>
        <dbReference type="ARBA" id="ARBA00022741"/>
    </source>
</evidence>
<evidence type="ECO:0000256" key="2">
    <source>
        <dbReference type="ARBA" id="ARBA00022679"/>
    </source>
</evidence>
<dbReference type="EC" id="2.7.1.35" evidence="1"/>
<keyword evidence="4 7" id="KW-0418">Kinase</keyword>
<dbReference type="Gene3D" id="3.40.1190.20">
    <property type="match status" value="1"/>
</dbReference>
<gene>
    <name evidence="7" type="ORF">H8B17_13250</name>
</gene>
<dbReference type="Pfam" id="PF08543">
    <property type="entry name" value="Phos_pyr_kin"/>
    <property type="match status" value="1"/>
</dbReference>
<dbReference type="InterPro" id="IPR029056">
    <property type="entry name" value="Ribokinase-like"/>
</dbReference>
<organism evidence="7 8">
    <name type="scientific">Sphingobacterium arenae</name>
    <dbReference type="NCBI Taxonomy" id="1280598"/>
    <lineage>
        <taxon>Bacteria</taxon>
        <taxon>Pseudomonadati</taxon>
        <taxon>Bacteroidota</taxon>
        <taxon>Sphingobacteriia</taxon>
        <taxon>Sphingobacteriales</taxon>
        <taxon>Sphingobacteriaceae</taxon>
        <taxon>Sphingobacterium</taxon>
    </lineage>
</organism>
<evidence type="ECO:0000313" key="7">
    <source>
        <dbReference type="EMBL" id="MBD1426554.1"/>
    </source>
</evidence>
<dbReference type="Proteomes" id="UP000606494">
    <property type="component" value="Unassembled WGS sequence"/>
</dbReference>
<evidence type="ECO:0000256" key="4">
    <source>
        <dbReference type="ARBA" id="ARBA00022777"/>
    </source>
</evidence>
<protein>
    <recommendedName>
        <fullName evidence="1">pyridoxal kinase</fullName>
        <ecNumber evidence="1">2.7.1.35</ecNumber>
    </recommendedName>
</protein>
<comment type="caution">
    <text evidence="7">The sequence shown here is derived from an EMBL/GenBank/DDBJ whole genome shotgun (WGS) entry which is preliminary data.</text>
</comment>
<sequence length="162" mass="18256">MGDTDKGQYVEPDVPNAIIEHLVPLADLLTPNQFEAERIINKQIGDVENITLSLREQFDLSKQKIVITGGGFDGLRKDLIYNCIVENKNCDIIKTRKIDLHPPGTGELFTTHLYLSMLRGMKLRDAVALSGDILSAVLLKMLNDSRTEFELRDILFSMNILK</sequence>
<feature type="domain" description="Pyridoxamine kinase/Phosphomethylpyrimidine kinase" evidence="6">
    <location>
        <begin position="6"/>
        <end position="138"/>
    </location>
</feature>
<name>A0ABR7Y5K9_9SPHI</name>
<keyword evidence="5" id="KW-0067">ATP-binding</keyword>
<dbReference type="EMBL" id="JACNYK010000003">
    <property type="protein sequence ID" value="MBD1426554.1"/>
    <property type="molecule type" value="Genomic_DNA"/>
</dbReference>
<evidence type="ECO:0000313" key="8">
    <source>
        <dbReference type="Proteomes" id="UP000606494"/>
    </source>
</evidence>
<evidence type="ECO:0000256" key="1">
    <source>
        <dbReference type="ARBA" id="ARBA00012104"/>
    </source>
</evidence>
<dbReference type="GO" id="GO:0016301">
    <property type="term" value="F:kinase activity"/>
    <property type="evidence" value="ECO:0007669"/>
    <property type="project" value="UniProtKB-KW"/>
</dbReference>